<accession>A0ACC2XV02</accession>
<sequence length="355" mass="40832">MIRDKFWDLNMYRYPLESTAKADLPPEKCKMINSNPPRERRCGDLIINKPVSIDTIQEFLAIPLWFQSKAEDWNTKHELGKVELISAIKFRQNGAILPSASPPFWLHQLYQRKHKLETLELDFDKGSTEDEGFIETAGQAFRFVGVDTYDPWTATRGRPKIAPRVVVNVQDGWYGLRQFVKAVSASLRAREGIFAYFLDFRNLQLDGILSDCPTCLIILRVAASLDEYLPRGSVSDDDDDAPRHRTLTPLEWYRVEFTATMITIARLYCKHWLDMRENWEAGSSLGQPLFDLEIKFASSDNSGEYLPLRLKGFVEDDSDSFLHIYDGEVALWVAAACEGDDEEEDTELLEERYVL</sequence>
<reference evidence="1" key="1">
    <citation type="submission" date="2023-04" db="EMBL/GenBank/DDBJ databases">
        <title>Draft Genome sequencing of Naganishia species isolated from polar environments using Oxford Nanopore Technology.</title>
        <authorList>
            <person name="Leo P."/>
            <person name="Venkateswaran K."/>
        </authorList>
    </citation>
    <scope>NUCLEOTIDE SEQUENCE</scope>
    <source>
        <strain evidence="1">DBVPG 5303</strain>
    </source>
</reference>
<dbReference type="EMBL" id="JASBWV010000002">
    <property type="protein sequence ID" value="KAJ9127309.1"/>
    <property type="molecule type" value="Genomic_DNA"/>
</dbReference>
<evidence type="ECO:0000313" key="1">
    <source>
        <dbReference type="EMBL" id="KAJ9127309.1"/>
    </source>
</evidence>
<gene>
    <name evidence="1" type="ORF">QFC24_000716</name>
</gene>
<name>A0ACC2XV02_9TREE</name>
<protein>
    <submittedName>
        <fullName evidence="1">Uncharacterized protein</fullName>
    </submittedName>
</protein>
<organism evidence="1 2">
    <name type="scientific">Naganishia onofrii</name>
    <dbReference type="NCBI Taxonomy" id="1851511"/>
    <lineage>
        <taxon>Eukaryota</taxon>
        <taxon>Fungi</taxon>
        <taxon>Dikarya</taxon>
        <taxon>Basidiomycota</taxon>
        <taxon>Agaricomycotina</taxon>
        <taxon>Tremellomycetes</taxon>
        <taxon>Filobasidiales</taxon>
        <taxon>Filobasidiaceae</taxon>
        <taxon>Naganishia</taxon>
    </lineage>
</organism>
<proteinExistence type="predicted"/>
<dbReference type="Proteomes" id="UP001234202">
    <property type="component" value="Unassembled WGS sequence"/>
</dbReference>
<keyword evidence="2" id="KW-1185">Reference proteome</keyword>
<evidence type="ECO:0000313" key="2">
    <source>
        <dbReference type="Proteomes" id="UP001234202"/>
    </source>
</evidence>
<comment type="caution">
    <text evidence="1">The sequence shown here is derived from an EMBL/GenBank/DDBJ whole genome shotgun (WGS) entry which is preliminary data.</text>
</comment>